<dbReference type="InterPro" id="IPR011391">
    <property type="entry name" value="AcoX_kinase"/>
</dbReference>
<protein>
    <submittedName>
        <fullName evidence="1">NAD(+)/NADH kinase</fullName>
    </submittedName>
</protein>
<dbReference type="PANTHER" id="PTHR40697">
    <property type="entry name" value="ACETOIN CATABOLISM PROTEIN X"/>
    <property type="match status" value="1"/>
</dbReference>
<dbReference type="RefSeq" id="WP_344951077.1">
    <property type="nucleotide sequence ID" value="NZ_BAAAZG010000031.1"/>
</dbReference>
<organism evidence="1 2">
    <name type="scientific">Actinomadura miaoliensis</name>
    <dbReference type="NCBI Taxonomy" id="430685"/>
    <lineage>
        <taxon>Bacteria</taxon>
        <taxon>Bacillati</taxon>
        <taxon>Actinomycetota</taxon>
        <taxon>Actinomycetes</taxon>
        <taxon>Streptosporangiales</taxon>
        <taxon>Thermomonosporaceae</taxon>
        <taxon>Actinomadura</taxon>
    </lineage>
</organism>
<dbReference type="PANTHER" id="PTHR40697:SF3">
    <property type="entry name" value="ACETOIN CATABOLISM PROTEIN X"/>
    <property type="match status" value="1"/>
</dbReference>
<comment type="caution">
    <text evidence="1">The sequence shown here is derived from an EMBL/GenBank/DDBJ whole genome shotgun (WGS) entry which is preliminary data.</text>
</comment>
<dbReference type="Gene3D" id="3.40.50.10330">
    <property type="entry name" value="Probable inorganic polyphosphate/atp-NAD kinase, domain 1"/>
    <property type="match status" value="1"/>
</dbReference>
<proteinExistence type="predicted"/>
<dbReference type="Proteomes" id="UP001500683">
    <property type="component" value="Unassembled WGS sequence"/>
</dbReference>
<dbReference type="GO" id="GO:0016301">
    <property type="term" value="F:kinase activity"/>
    <property type="evidence" value="ECO:0007669"/>
    <property type="project" value="UniProtKB-KW"/>
</dbReference>
<dbReference type="PIRSF" id="PIRSF018567">
    <property type="entry name" value="AcoX"/>
    <property type="match status" value="1"/>
</dbReference>
<dbReference type="InterPro" id="IPR017438">
    <property type="entry name" value="ATP-NAD_kinase_N"/>
</dbReference>
<dbReference type="Pfam" id="PF01513">
    <property type="entry name" value="NAD_kinase"/>
    <property type="match status" value="1"/>
</dbReference>
<dbReference type="EMBL" id="BAAAZG010000031">
    <property type="protein sequence ID" value="GAA4081902.1"/>
    <property type="molecule type" value="Genomic_DNA"/>
</dbReference>
<evidence type="ECO:0000313" key="1">
    <source>
        <dbReference type="EMBL" id="GAA4081902.1"/>
    </source>
</evidence>
<dbReference type="SUPFAM" id="SSF111331">
    <property type="entry name" value="NAD kinase/diacylglycerol kinase-like"/>
    <property type="match status" value="1"/>
</dbReference>
<keyword evidence="1" id="KW-0808">Transferase</keyword>
<dbReference type="InterPro" id="IPR002504">
    <property type="entry name" value="NADK"/>
</dbReference>
<dbReference type="InterPro" id="IPR016064">
    <property type="entry name" value="NAD/diacylglycerol_kinase_sf"/>
</dbReference>
<keyword evidence="1" id="KW-0418">Kinase</keyword>
<accession>A0ABP7W5W9</accession>
<sequence length="346" mass="36012">MTAVGIVANPASGRDIRRLVASASVFPTAEKANMVQRMFTALGVVGVEKVFVSVDLGGISANVLRAVRNRPKTATPWPEVRFVDDDAITNGAEDTTNAVRRMVAAGAQVIICLGGDGTARVATAAMLAGPGHDIPLLSLSTGTNNAFPELREATVAGLAAGLVATGAVDISLATNRATVLEVTSGDRSELALVDVGVSTARYVGSRALWHPDALTELYCTFAEPDAIGLSSIPGLLCPSPRDEPDGVVLRLCPVERATTVVHAPIAPGLVLPVGVADWRPLRVGERIEVTTRQGVVAVDGEREIELHGGAAAVRLRADGPRCVDITAAMTHAARAGLLRHELSPRQ</sequence>
<keyword evidence="2" id="KW-1185">Reference proteome</keyword>
<dbReference type="InterPro" id="IPR039065">
    <property type="entry name" value="AcoX-like"/>
</dbReference>
<gene>
    <name evidence="1" type="ORF">GCM10022214_46180</name>
</gene>
<name>A0ABP7W5W9_9ACTN</name>
<evidence type="ECO:0000313" key="2">
    <source>
        <dbReference type="Proteomes" id="UP001500683"/>
    </source>
</evidence>
<reference evidence="2" key="1">
    <citation type="journal article" date="2019" name="Int. J. Syst. Evol. Microbiol.">
        <title>The Global Catalogue of Microorganisms (GCM) 10K type strain sequencing project: providing services to taxonomists for standard genome sequencing and annotation.</title>
        <authorList>
            <consortium name="The Broad Institute Genomics Platform"/>
            <consortium name="The Broad Institute Genome Sequencing Center for Infectious Disease"/>
            <person name="Wu L."/>
            <person name="Ma J."/>
        </authorList>
    </citation>
    <scope>NUCLEOTIDE SEQUENCE [LARGE SCALE GENOMIC DNA]</scope>
    <source>
        <strain evidence="2">JCM 16702</strain>
    </source>
</reference>